<protein>
    <submittedName>
        <fullName evidence="1">Uncharacterized protein</fullName>
    </submittedName>
</protein>
<dbReference type="EMBL" id="ML208267">
    <property type="protein sequence ID" value="TFK74640.1"/>
    <property type="molecule type" value="Genomic_DNA"/>
</dbReference>
<keyword evidence="2" id="KW-1185">Reference proteome</keyword>
<gene>
    <name evidence="1" type="ORF">BDN72DRAFT_812540</name>
</gene>
<evidence type="ECO:0000313" key="2">
    <source>
        <dbReference type="Proteomes" id="UP000308600"/>
    </source>
</evidence>
<sequence length="578" mass="64497">MSPFTPQDLPVDILPPILSHLSGTKDWHACALVSKLFNTVATPLLYRSLHSARKCHIHPATTLLQRPELAKYVRHVTETGAVHRGLSHRYPNITRDTLAAIALCRNLRSMTWADEEPNSDTTLLQFLAVLRSLPLRELTIKTHSDLGESVWSELIKLNGLEKIAIWCMEGPPRVLQGWSELLGTTLTKLELGRCAGVPPTILITVLSQLPLLRDLRLKGAQAHTIPIILSFLPNLKSLDTEYFLFSANGPRSRPNTNALPTLQNLTVRTSSIDTMGPQKLWQFILELVPNKGLETLKLHAFTINMGHTSVPRMFILDLARIHEDTLKHFIVGEAQLTLKDIECLCSKFPKLETLNCSVASPDVASIAAAISGAKNLRRLRLQVQWIPATQSQCIDEEETFQEALASRSTLLEQALARAALGSAKGDVTRPMPPLPPFPRRTTTTATPTRVTQHVTPVHRASLPLSAFSAKADPFDGHMTHYRTRLGVTGRQPDSGMAEQEFTMEAAMDLMLRDEESQLRVIGIGATVYTGKWVLEEPQDEAEDVGCKQWRGVISQRKIEERRLRFEVVKSVAEDRWDP</sequence>
<dbReference type="Proteomes" id="UP000308600">
    <property type="component" value="Unassembled WGS sequence"/>
</dbReference>
<proteinExistence type="predicted"/>
<accession>A0ACD3B9X6</accession>
<name>A0ACD3B9X6_9AGAR</name>
<reference evidence="1 2" key="1">
    <citation type="journal article" date="2019" name="Nat. Ecol. Evol.">
        <title>Megaphylogeny resolves global patterns of mushroom evolution.</title>
        <authorList>
            <person name="Varga T."/>
            <person name="Krizsan K."/>
            <person name="Foldi C."/>
            <person name="Dima B."/>
            <person name="Sanchez-Garcia M."/>
            <person name="Sanchez-Ramirez S."/>
            <person name="Szollosi G.J."/>
            <person name="Szarkandi J.G."/>
            <person name="Papp V."/>
            <person name="Albert L."/>
            <person name="Andreopoulos W."/>
            <person name="Angelini C."/>
            <person name="Antonin V."/>
            <person name="Barry K.W."/>
            <person name="Bougher N.L."/>
            <person name="Buchanan P."/>
            <person name="Buyck B."/>
            <person name="Bense V."/>
            <person name="Catcheside P."/>
            <person name="Chovatia M."/>
            <person name="Cooper J."/>
            <person name="Damon W."/>
            <person name="Desjardin D."/>
            <person name="Finy P."/>
            <person name="Geml J."/>
            <person name="Haridas S."/>
            <person name="Hughes K."/>
            <person name="Justo A."/>
            <person name="Karasinski D."/>
            <person name="Kautmanova I."/>
            <person name="Kiss B."/>
            <person name="Kocsube S."/>
            <person name="Kotiranta H."/>
            <person name="LaButti K.M."/>
            <person name="Lechner B.E."/>
            <person name="Liimatainen K."/>
            <person name="Lipzen A."/>
            <person name="Lukacs Z."/>
            <person name="Mihaltcheva S."/>
            <person name="Morgado L.N."/>
            <person name="Niskanen T."/>
            <person name="Noordeloos M.E."/>
            <person name="Ohm R.A."/>
            <person name="Ortiz-Santana B."/>
            <person name="Ovrebo C."/>
            <person name="Racz N."/>
            <person name="Riley R."/>
            <person name="Savchenko A."/>
            <person name="Shiryaev A."/>
            <person name="Soop K."/>
            <person name="Spirin V."/>
            <person name="Szebenyi C."/>
            <person name="Tomsovsky M."/>
            <person name="Tulloss R.E."/>
            <person name="Uehling J."/>
            <person name="Grigoriev I.V."/>
            <person name="Vagvolgyi C."/>
            <person name="Papp T."/>
            <person name="Martin F.M."/>
            <person name="Miettinen O."/>
            <person name="Hibbett D.S."/>
            <person name="Nagy L.G."/>
        </authorList>
    </citation>
    <scope>NUCLEOTIDE SEQUENCE [LARGE SCALE GENOMIC DNA]</scope>
    <source>
        <strain evidence="1 2">NL-1719</strain>
    </source>
</reference>
<organism evidence="1 2">
    <name type="scientific">Pluteus cervinus</name>
    <dbReference type="NCBI Taxonomy" id="181527"/>
    <lineage>
        <taxon>Eukaryota</taxon>
        <taxon>Fungi</taxon>
        <taxon>Dikarya</taxon>
        <taxon>Basidiomycota</taxon>
        <taxon>Agaricomycotina</taxon>
        <taxon>Agaricomycetes</taxon>
        <taxon>Agaricomycetidae</taxon>
        <taxon>Agaricales</taxon>
        <taxon>Pluteineae</taxon>
        <taxon>Pluteaceae</taxon>
        <taxon>Pluteus</taxon>
    </lineage>
</organism>
<evidence type="ECO:0000313" key="1">
    <source>
        <dbReference type="EMBL" id="TFK74640.1"/>
    </source>
</evidence>